<keyword evidence="4" id="KW-1000">Mitochondrion outer membrane</keyword>
<dbReference type="PANTHER" id="PTHR12497:SF0">
    <property type="entry name" value="TAFAZZIN"/>
    <property type="match status" value="1"/>
</dbReference>
<accession>A0ABD3CQV4</accession>
<dbReference type="PRINTS" id="PR00979">
    <property type="entry name" value="TAFAZZIN"/>
</dbReference>
<keyword evidence="7" id="KW-0496">Mitochondrion</keyword>
<keyword evidence="5" id="KW-0999">Mitochondrion inner membrane</keyword>
<gene>
    <name evidence="13" type="ORF">CASFOL_024680</name>
</gene>
<evidence type="ECO:0000256" key="4">
    <source>
        <dbReference type="ARBA" id="ARBA00022787"/>
    </source>
</evidence>
<dbReference type="SMART" id="SM00563">
    <property type="entry name" value="PlsC"/>
    <property type="match status" value="1"/>
</dbReference>
<protein>
    <recommendedName>
        <fullName evidence="12">Phospholipid/glycerol acyltransferase domain-containing protein</fullName>
    </recommendedName>
</protein>
<evidence type="ECO:0000256" key="10">
    <source>
        <dbReference type="ARBA" id="ARBA00024323"/>
    </source>
</evidence>
<evidence type="ECO:0000256" key="2">
    <source>
        <dbReference type="ARBA" id="ARBA00010524"/>
    </source>
</evidence>
<keyword evidence="8" id="KW-0472">Membrane</keyword>
<feature type="domain" description="Phospholipid/glycerol acyltransferase" evidence="12">
    <location>
        <begin position="139"/>
        <end position="270"/>
    </location>
</feature>
<proteinExistence type="inferred from homology"/>
<keyword evidence="14" id="KW-1185">Reference proteome</keyword>
<dbReference type="GO" id="GO:0005741">
    <property type="term" value="C:mitochondrial outer membrane"/>
    <property type="evidence" value="ECO:0007669"/>
    <property type="project" value="UniProtKB-SubCell"/>
</dbReference>
<dbReference type="GO" id="GO:0005743">
    <property type="term" value="C:mitochondrial inner membrane"/>
    <property type="evidence" value="ECO:0007669"/>
    <property type="project" value="UniProtKB-SubCell"/>
</dbReference>
<evidence type="ECO:0000313" key="14">
    <source>
        <dbReference type="Proteomes" id="UP001632038"/>
    </source>
</evidence>
<dbReference type="SUPFAM" id="SSF69593">
    <property type="entry name" value="Glycerol-3-phosphate (1)-acyltransferase"/>
    <property type="match status" value="1"/>
</dbReference>
<organism evidence="13 14">
    <name type="scientific">Castilleja foliolosa</name>
    <dbReference type="NCBI Taxonomy" id="1961234"/>
    <lineage>
        <taxon>Eukaryota</taxon>
        <taxon>Viridiplantae</taxon>
        <taxon>Streptophyta</taxon>
        <taxon>Embryophyta</taxon>
        <taxon>Tracheophyta</taxon>
        <taxon>Spermatophyta</taxon>
        <taxon>Magnoliopsida</taxon>
        <taxon>eudicotyledons</taxon>
        <taxon>Gunneridae</taxon>
        <taxon>Pentapetalae</taxon>
        <taxon>asterids</taxon>
        <taxon>lamiids</taxon>
        <taxon>Lamiales</taxon>
        <taxon>Orobanchaceae</taxon>
        <taxon>Pedicularideae</taxon>
        <taxon>Castillejinae</taxon>
        <taxon>Castilleja</taxon>
    </lineage>
</organism>
<comment type="catalytic activity">
    <reaction evidence="11">
        <text>1'-[1,2-diacyl-sn-glycero-3-phospho],3'-[1-acyl-sn-glycero-3-phospho]-glycerol + a 1,2-diacyl-sn-glycero-3-phosphocholine = a cardiolipin + a 1-acyl-sn-glycero-3-phosphocholine</text>
        <dbReference type="Rhea" id="RHEA:33731"/>
        <dbReference type="ChEBI" id="CHEBI:57643"/>
        <dbReference type="ChEBI" id="CHEBI:58168"/>
        <dbReference type="ChEBI" id="CHEBI:62237"/>
        <dbReference type="ChEBI" id="CHEBI:64743"/>
    </reaction>
    <physiologicalReaction direction="left-to-right" evidence="11">
        <dbReference type="Rhea" id="RHEA:33732"/>
    </physiologicalReaction>
    <physiologicalReaction direction="right-to-left" evidence="11">
        <dbReference type="Rhea" id="RHEA:33733"/>
    </physiologicalReaction>
</comment>
<dbReference type="PANTHER" id="PTHR12497">
    <property type="entry name" value="TAZ PROTEIN TAFAZZIN"/>
    <property type="match status" value="1"/>
</dbReference>
<dbReference type="EMBL" id="JAVIJP010000032">
    <property type="protein sequence ID" value="KAL3631696.1"/>
    <property type="molecule type" value="Genomic_DNA"/>
</dbReference>
<dbReference type="Pfam" id="PF01553">
    <property type="entry name" value="Acyltransferase"/>
    <property type="match status" value="1"/>
</dbReference>
<evidence type="ECO:0000256" key="1">
    <source>
        <dbReference type="ARBA" id="ARBA00004137"/>
    </source>
</evidence>
<reference evidence="14" key="1">
    <citation type="journal article" date="2024" name="IScience">
        <title>Strigolactones Initiate the Formation of Haustorium-like Structures in Castilleja.</title>
        <authorList>
            <person name="Buerger M."/>
            <person name="Peterson D."/>
            <person name="Chory J."/>
        </authorList>
    </citation>
    <scope>NUCLEOTIDE SEQUENCE [LARGE SCALE GENOMIC DNA]</scope>
</reference>
<evidence type="ECO:0000256" key="3">
    <source>
        <dbReference type="ARBA" id="ARBA00022679"/>
    </source>
</evidence>
<evidence type="ECO:0000256" key="11">
    <source>
        <dbReference type="ARBA" id="ARBA00047906"/>
    </source>
</evidence>
<dbReference type="InterPro" id="IPR002123">
    <property type="entry name" value="Plipid/glycerol_acylTrfase"/>
</dbReference>
<dbReference type="AlphaFoldDB" id="A0ABD3CQV4"/>
<comment type="caution">
    <text evidence="13">The sequence shown here is derived from an EMBL/GenBank/DDBJ whole genome shotgun (WGS) entry which is preliminary data.</text>
</comment>
<keyword evidence="3" id="KW-0808">Transferase</keyword>
<evidence type="ECO:0000256" key="5">
    <source>
        <dbReference type="ARBA" id="ARBA00022792"/>
    </source>
</evidence>
<evidence type="ECO:0000259" key="12">
    <source>
        <dbReference type="SMART" id="SM00563"/>
    </source>
</evidence>
<dbReference type="CDD" id="cd07989">
    <property type="entry name" value="LPLAT_AGPAT-like"/>
    <property type="match status" value="1"/>
</dbReference>
<sequence length="484" mass="54121">MVVGRWIECRGDLLAEGAKSLRVRLRDRFRVAAVDYHRPRYLSIAGSGCFSSTVQRWIDRVSDFRRGSMPSSSTFYRKRVSKDIDEEDDSVLTRMLQAVAVPVIGNVCHVFMHGLNRIQIFGAEKLQQVLLHRPENKSLLTVSNHVAAMDDPLVIASLLPRSMLLDAKGLRWTLCASDRCFKNSVTSAFFKYVKVLPVSRGEGIYQKIFLKGMDLAISKLNRGGWVHIFPEGSRSLDGGKTMRSAKRGIGRLVLDADSAPIVIPFVHTGMQEVMPVGAKFPRVGKTVTILVGDPIGLDDLINEQPNKNISREKLYDLVSARIGDGLRKLKLQVDVLALEQAQRLQKYPSRVSKQAAGLLQNVDWELFGMGDYISMVDNSTKQDSFLEPNVSHPYPLESSREDRCFRVGFTSEGGGCASRIRGYMDSTEIMVFAARCLFNNHRTNSTNTCFVSLQGVSPLKVWNKFWKSMSGSDHIPLNLSLTES</sequence>
<comment type="similarity">
    <text evidence="2">Belongs to the taffazin family.</text>
</comment>
<dbReference type="GO" id="GO:0016746">
    <property type="term" value="F:acyltransferase activity"/>
    <property type="evidence" value="ECO:0007669"/>
    <property type="project" value="UniProtKB-KW"/>
</dbReference>
<dbReference type="GO" id="GO:0006629">
    <property type="term" value="P:lipid metabolic process"/>
    <property type="evidence" value="ECO:0007669"/>
    <property type="project" value="UniProtKB-KW"/>
</dbReference>
<evidence type="ECO:0000256" key="7">
    <source>
        <dbReference type="ARBA" id="ARBA00023128"/>
    </source>
</evidence>
<dbReference type="InterPro" id="IPR000872">
    <property type="entry name" value="Tafazzin"/>
</dbReference>
<evidence type="ECO:0000256" key="9">
    <source>
        <dbReference type="ARBA" id="ARBA00023315"/>
    </source>
</evidence>
<comment type="subcellular location">
    <subcellularLocation>
        <location evidence="1">Mitochondrion inner membrane</location>
        <topology evidence="1">Peripheral membrane protein</topology>
        <orientation evidence="1">Intermembrane side</orientation>
    </subcellularLocation>
    <subcellularLocation>
        <location evidence="10">Mitochondrion outer membrane</location>
        <topology evidence="10">Peripheral membrane protein</topology>
        <orientation evidence="10">Intermembrane side</orientation>
    </subcellularLocation>
</comment>
<name>A0ABD3CQV4_9LAMI</name>
<evidence type="ECO:0000256" key="8">
    <source>
        <dbReference type="ARBA" id="ARBA00023136"/>
    </source>
</evidence>
<evidence type="ECO:0000313" key="13">
    <source>
        <dbReference type="EMBL" id="KAL3631696.1"/>
    </source>
</evidence>
<evidence type="ECO:0000256" key="6">
    <source>
        <dbReference type="ARBA" id="ARBA00023098"/>
    </source>
</evidence>
<keyword evidence="6" id="KW-0443">Lipid metabolism</keyword>
<dbReference type="Proteomes" id="UP001632038">
    <property type="component" value="Unassembled WGS sequence"/>
</dbReference>
<keyword evidence="9" id="KW-0012">Acyltransferase</keyword>